<dbReference type="WBParaSite" id="MCU_004060-RB">
    <property type="protein sequence ID" value="MCU_004060-RB"/>
    <property type="gene ID" value="MCU_004060"/>
</dbReference>
<organism evidence="1">
    <name type="scientific">Mesocestoides corti</name>
    <name type="common">Flatworm</name>
    <dbReference type="NCBI Taxonomy" id="53468"/>
    <lineage>
        <taxon>Eukaryota</taxon>
        <taxon>Metazoa</taxon>
        <taxon>Spiralia</taxon>
        <taxon>Lophotrochozoa</taxon>
        <taxon>Platyhelminthes</taxon>
        <taxon>Cestoda</taxon>
        <taxon>Eucestoda</taxon>
        <taxon>Cyclophyllidea</taxon>
        <taxon>Mesocestoididae</taxon>
        <taxon>Mesocestoides</taxon>
    </lineage>
</organism>
<reference evidence="1" key="1">
    <citation type="submission" date="2019-11" db="UniProtKB">
        <authorList>
            <consortium name="WormBaseParasite"/>
        </authorList>
    </citation>
    <scope>IDENTIFICATION</scope>
</reference>
<sequence>MLAEKLFSWKLFKLVYQIKRWREYYWRFWSRLYIQRIKPLAIKFCSGTQ</sequence>
<protein>
    <submittedName>
        <fullName evidence="1">GIIM domain-containing protein</fullName>
    </submittedName>
</protein>
<proteinExistence type="predicted"/>
<evidence type="ECO:0000313" key="1">
    <source>
        <dbReference type="WBParaSite" id="MCU_004060-RB"/>
    </source>
</evidence>
<name>A0A5K3F0X4_MESCO</name>
<accession>A0A5K3F0X4</accession>
<dbReference type="AlphaFoldDB" id="A0A5K3F0X4"/>